<evidence type="ECO:0000313" key="3">
    <source>
        <dbReference type="EMBL" id="KIV98600.1"/>
    </source>
</evidence>
<name>A0A0D1X942_9PEZI</name>
<dbReference type="OrthoDB" id="3695143at2759"/>
<dbReference type="InterPro" id="IPR036691">
    <property type="entry name" value="Endo/exonu/phosph_ase_sf"/>
</dbReference>
<gene>
    <name evidence="3" type="ORF">PV09_09617</name>
</gene>
<sequence>MLGDFNLNHPVWGGKKEHKHEEEAEELLDIMQNTGMTNMLRSGTITYEEGEKRSTIELCWMSAGLTDRLIRCEADRDMEHDSDHLSISIFMDLRVQHGERKAVR</sequence>
<feature type="domain" description="Endonuclease/exonuclease/phosphatase" evidence="2">
    <location>
        <begin position="2"/>
        <end position="87"/>
    </location>
</feature>
<dbReference type="InterPro" id="IPR005135">
    <property type="entry name" value="Endo/exonuclease/phosphatase"/>
</dbReference>
<dbReference type="GO" id="GO:0003824">
    <property type="term" value="F:catalytic activity"/>
    <property type="evidence" value="ECO:0007669"/>
    <property type="project" value="InterPro"/>
</dbReference>
<protein>
    <recommendedName>
        <fullName evidence="2">Endonuclease/exonuclease/phosphatase domain-containing protein</fullName>
    </recommendedName>
</protein>
<reference evidence="3 4" key="1">
    <citation type="submission" date="2015-01" db="EMBL/GenBank/DDBJ databases">
        <title>The Genome Sequence of Ochroconis gallopava CBS43764.</title>
        <authorList>
            <consortium name="The Broad Institute Genomics Platform"/>
            <person name="Cuomo C."/>
            <person name="de Hoog S."/>
            <person name="Gorbushina A."/>
            <person name="Stielow B."/>
            <person name="Teixiera M."/>
            <person name="Abouelleil A."/>
            <person name="Chapman S.B."/>
            <person name="Priest M."/>
            <person name="Young S.K."/>
            <person name="Wortman J."/>
            <person name="Nusbaum C."/>
            <person name="Birren B."/>
        </authorList>
    </citation>
    <scope>NUCLEOTIDE SEQUENCE [LARGE SCALE GENOMIC DNA]</scope>
    <source>
        <strain evidence="3 4">CBS 43764</strain>
    </source>
</reference>
<evidence type="ECO:0000256" key="1">
    <source>
        <dbReference type="SAM" id="MobiDB-lite"/>
    </source>
</evidence>
<evidence type="ECO:0000259" key="2">
    <source>
        <dbReference type="Pfam" id="PF14529"/>
    </source>
</evidence>
<accession>A0A0D1X942</accession>
<dbReference type="VEuPathDB" id="FungiDB:PV09_09617"/>
<dbReference type="EMBL" id="KN847622">
    <property type="protein sequence ID" value="KIV98600.1"/>
    <property type="molecule type" value="Genomic_DNA"/>
</dbReference>
<proteinExistence type="predicted"/>
<dbReference type="InParanoid" id="A0A0D1X942"/>
<keyword evidence="4" id="KW-1185">Reference proteome</keyword>
<feature type="region of interest" description="Disordered" evidence="1">
    <location>
        <begin position="1"/>
        <end position="20"/>
    </location>
</feature>
<dbReference type="Proteomes" id="UP000053259">
    <property type="component" value="Unassembled WGS sequence"/>
</dbReference>
<evidence type="ECO:0000313" key="4">
    <source>
        <dbReference type="Proteomes" id="UP000053259"/>
    </source>
</evidence>
<dbReference type="AlphaFoldDB" id="A0A0D1X942"/>
<dbReference type="GeneID" id="27317590"/>
<dbReference type="SUPFAM" id="SSF56219">
    <property type="entry name" value="DNase I-like"/>
    <property type="match status" value="1"/>
</dbReference>
<organism evidence="3 4">
    <name type="scientific">Verruconis gallopava</name>
    <dbReference type="NCBI Taxonomy" id="253628"/>
    <lineage>
        <taxon>Eukaryota</taxon>
        <taxon>Fungi</taxon>
        <taxon>Dikarya</taxon>
        <taxon>Ascomycota</taxon>
        <taxon>Pezizomycotina</taxon>
        <taxon>Dothideomycetes</taxon>
        <taxon>Pleosporomycetidae</taxon>
        <taxon>Venturiales</taxon>
        <taxon>Sympoventuriaceae</taxon>
        <taxon>Verruconis</taxon>
    </lineage>
</organism>
<dbReference type="STRING" id="253628.A0A0D1X942"/>
<dbReference type="Pfam" id="PF14529">
    <property type="entry name" value="Exo_endo_phos_2"/>
    <property type="match status" value="1"/>
</dbReference>
<dbReference type="Gene3D" id="3.60.10.10">
    <property type="entry name" value="Endonuclease/exonuclease/phosphatase"/>
    <property type="match status" value="1"/>
</dbReference>
<dbReference type="RefSeq" id="XP_016208470.1">
    <property type="nucleotide sequence ID" value="XM_016363711.1"/>
</dbReference>
<dbReference type="HOGENOM" id="CLU_2252134_0_0_1"/>